<name>A0A7R9BV81_9CRUS</name>
<keyword evidence="3" id="KW-0689">Ribosomal protein</keyword>
<keyword evidence="4" id="KW-0496">Mitochondrion</keyword>
<gene>
    <name evidence="7" type="ORF">NMOB1V02_LOCUS8352</name>
</gene>
<dbReference type="GO" id="GO:0003735">
    <property type="term" value="F:structural constituent of ribosome"/>
    <property type="evidence" value="ECO:0007669"/>
    <property type="project" value="TreeGrafter"/>
</dbReference>
<reference evidence="7" key="1">
    <citation type="submission" date="2020-11" db="EMBL/GenBank/DDBJ databases">
        <authorList>
            <person name="Tran Van P."/>
        </authorList>
    </citation>
    <scope>NUCLEOTIDE SEQUENCE</scope>
</reference>
<comment type="subcellular location">
    <subcellularLocation>
        <location evidence="1">Mitochondrion</location>
    </subcellularLocation>
</comment>
<dbReference type="PANTHER" id="PTHR21026">
    <property type="entry name" value="39S RIBOSOMAL PROTEIN L32, MITOCHONDRIAL"/>
    <property type="match status" value="1"/>
</dbReference>
<accession>A0A7R9BV81</accession>
<protein>
    <recommendedName>
        <fullName evidence="9">Mitochondrial ribosomal protein L32</fullName>
    </recommendedName>
</protein>
<evidence type="ECO:0000256" key="1">
    <source>
        <dbReference type="ARBA" id="ARBA00004173"/>
    </source>
</evidence>
<feature type="region of interest" description="Disordered" evidence="6">
    <location>
        <begin position="178"/>
        <end position="198"/>
    </location>
</feature>
<evidence type="ECO:0000313" key="7">
    <source>
        <dbReference type="EMBL" id="CAD7280695.1"/>
    </source>
</evidence>
<evidence type="ECO:0008006" key="9">
    <source>
        <dbReference type="Google" id="ProtNLM"/>
    </source>
</evidence>
<dbReference type="EMBL" id="OA884365">
    <property type="protein sequence ID" value="CAD7280695.1"/>
    <property type="molecule type" value="Genomic_DNA"/>
</dbReference>
<evidence type="ECO:0000256" key="3">
    <source>
        <dbReference type="ARBA" id="ARBA00022980"/>
    </source>
</evidence>
<evidence type="ECO:0000256" key="6">
    <source>
        <dbReference type="SAM" id="MobiDB-lite"/>
    </source>
</evidence>
<evidence type="ECO:0000256" key="5">
    <source>
        <dbReference type="ARBA" id="ARBA00023274"/>
    </source>
</evidence>
<keyword evidence="5" id="KW-0687">Ribonucleoprotein</keyword>
<dbReference type="InterPro" id="IPR051991">
    <property type="entry name" value="Mitoribosomal_protein_bL32"/>
</dbReference>
<dbReference type="OrthoDB" id="2014905at2759"/>
<keyword evidence="8" id="KW-1185">Reference proteome</keyword>
<dbReference type="AlphaFoldDB" id="A0A7R9BV81"/>
<organism evidence="7">
    <name type="scientific">Notodromas monacha</name>
    <dbReference type="NCBI Taxonomy" id="399045"/>
    <lineage>
        <taxon>Eukaryota</taxon>
        <taxon>Metazoa</taxon>
        <taxon>Ecdysozoa</taxon>
        <taxon>Arthropoda</taxon>
        <taxon>Crustacea</taxon>
        <taxon>Oligostraca</taxon>
        <taxon>Ostracoda</taxon>
        <taxon>Podocopa</taxon>
        <taxon>Podocopida</taxon>
        <taxon>Cypridocopina</taxon>
        <taxon>Cypridoidea</taxon>
        <taxon>Cyprididae</taxon>
        <taxon>Notodromas</taxon>
    </lineage>
</organism>
<evidence type="ECO:0000256" key="2">
    <source>
        <dbReference type="ARBA" id="ARBA00008560"/>
    </source>
</evidence>
<comment type="similarity">
    <text evidence="2">Belongs to the bacterial ribosomal protein bL32 family.</text>
</comment>
<evidence type="ECO:0000313" key="8">
    <source>
        <dbReference type="Proteomes" id="UP000678499"/>
    </source>
</evidence>
<dbReference type="GO" id="GO:0005762">
    <property type="term" value="C:mitochondrial large ribosomal subunit"/>
    <property type="evidence" value="ECO:0007669"/>
    <property type="project" value="TreeGrafter"/>
</dbReference>
<dbReference type="Proteomes" id="UP000678499">
    <property type="component" value="Unassembled WGS sequence"/>
</dbReference>
<dbReference type="PANTHER" id="PTHR21026:SF2">
    <property type="entry name" value="LARGE RIBOSOMAL SUBUNIT PROTEIN BL32M"/>
    <property type="match status" value="1"/>
</dbReference>
<evidence type="ECO:0000256" key="4">
    <source>
        <dbReference type="ARBA" id="ARBA00023128"/>
    </source>
</evidence>
<proteinExistence type="inferred from homology"/>
<dbReference type="EMBL" id="CAJPEX010002328">
    <property type="protein sequence ID" value="CAG0920847.1"/>
    <property type="molecule type" value="Genomic_DNA"/>
</dbReference>
<sequence length="198" mass="22625">MDLIVRSHLLCRVLARRASAMMENWVQWGGFNPTPSVCVQILGGGSAEISPGKDDGFLWAVPTKRRCVERRTIRRFGAENWTNGRKLLQVKRTLLVCKDCGHDYEAGKLCRNCLDTVMEETKAMQAAMEKTWGKSAIDQDVEFVYQNEQAERVTNTGKRLIEMDRPRPSWFNKNLVERSAKPERSESKTLRPSHELIG</sequence>